<dbReference type="Pfam" id="PF19081">
    <property type="entry name" value="Ig_7"/>
    <property type="match status" value="1"/>
</dbReference>
<protein>
    <submittedName>
        <fullName evidence="2">Gliding motility-associated C-terminal domain-containing protein</fullName>
    </submittedName>
</protein>
<dbReference type="Pfam" id="PF13585">
    <property type="entry name" value="CHU_C"/>
    <property type="match status" value="1"/>
</dbReference>
<sequence>MKKNYNKILQYYSFFVFFLIFPFALHSQCAGDDASFTVCDIPNPSSQAINLFSLLGGSPVAGGVWTDVDGSGGLNSTTGILNAQAIRQSNIFRYTYTVTGSAGCTDNTSTVSVTIGGYSGVTSPNVSVCSDVVYYNLFQPFNGNYISPQSNGIWHNDTTNQYISGSTVYVENLEGIYQFTYTMPAIGTCPAMSSTAVVRIFRAPESGDPSHLNLCATDGLTAYNNLDLFSRISNYDLGGVWRDNSGTGELTFTGDHNINLEKIYNTYGEGTYNFTYEVPSNNPICTTARTTVRIRLERKLDFTGAILEVNSDICESEITTANYSATIIKGPAAIPNGQYYVTFSVSGPRAATETVLANFTNGVLLFPIKPEYFQTVGRFRVTVLGIAAVNSVNACRNIVNNLTDELIIYPLPDLSGAVMTPATVCQNQDALVQITNAIKLADGDYDIVYNISGANTANSQVSRLTVVGGIANFTIPEILNSRSGTSTITITAITHVVSQCVNSANLKGEILVNPLPPVNSLQIQVANVCFGELVRATVSGLNNLPEVTLSYEISGANTASVQTVVLTNTNGNAAFVIPSGLIPNTGTSTIIVTNLKNNTTNCDVNVTNVSDPFIINPIPPAPVALNQPFCKADDPTIADLEPKGTQYKWYISETATTPLANNYLLKSENYYLKETSAAGCVSPASMISVTINDPDAPTLKDDGQNFCGLDNPTILNLSNNTNSPSTVVWYDAPNGGNLIPSTALLIDKMTYYGFDFSNATGCFSNENLSVTVTLKDCNAPEYPFFIPDGFSPNGDGVNDVFVIPDIDFLYPDYSIEIFNRYGNRMYEGGKDKPGWDGINYEAKGINGGIAPNGVYFYVIHFNKDNKPPKQGRLYLNR</sequence>
<dbReference type="InterPro" id="IPR044023">
    <property type="entry name" value="Ig_7"/>
</dbReference>
<name>A0ABW4HDU2_9FLAO</name>
<dbReference type="EMBL" id="JBHUDZ010000009">
    <property type="protein sequence ID" value="MFD1603157.1"/>
    <property type="molecule type" value="Genomic_DNA"/>
</dbReference>
<comment type="caution">
    <text evidence="2">The sequence shown here is derived from an EMBL/GenBank/DDBJ whole genome shotgun (WGS) entry which is preliminary data.</text>
</comment>
<evidence type="ECO:0000313" key="3">
    <source>
        <dbReference type="Proteomes" id="UP001597138"/>
    </source>
</evidence>
<dbReference type="Proteomes" id="UP001597138">
    <property type="component" value="Unassembled WGS sequence"/>
</dbReference>
<evidence type="ECO:0000259" key="1">
    <source>
        <dbReference type="Pfam" id="PF19081"/>
    </source>
</evidence>
<reference evidence="3" key="1">
    <citation type="journal article" date="2019" name="Int. J. Syst. Evol. Microbiol.">
        <title>The Global Catalogue of Microorganisms (GCM) 10K type strain sequencing project: providing services to taxonomists for standard genome sequencing and annotation.</title>
        <authorList>
            <consortium name="The Broad Institute Genomics Platform"/>
            <consortium name="The Broad Institute Genome Sequencing Center for Infectious Disease"/>
            <person name="Wu L."/>
            <person name="Ma J."/>
        </authorList>
    </citation>
    <scope>NUCLEOTIDE SEQUENCE [LARGE SCALE GENOMIC DNA]</scope>
    <source>
        <strain evidence="3">CCUG 70865</strain>
    </source>
</reference>
<accession>A0ABW4HDU2</accession>
<dbReference type="InterPro" id="IPR026341">
    <property type="entry name" value="T9SS_type_B"/>
</dbReference>
<gene>
    <name evidence="2" type="ORF">ACFSC2_10455</name>
</gene>
<organism evidence="2 3">
    <name type="scientific">Flavobacterium artemisiae</name>
    <dbReference type="NCBI Taxonomy" id="2126556"/>
    <lineage>
        <taxon>Bacteria</taxon>
        <taxon>Pseudomonadati</taxon>
        <taxon>Bacteroidota</taxon>
        <taxon>Flavobacteriia</taxon>
        <taxon>Flavobacteriales</taxon>
        <taxon>Flavobacteriaceae</taxon>
        <taxon>Flavobacterium</taxon>
    </lineage>
</organism>
<feature type="domain" description="Ig-like" evidence="1">
    <location>
        <begin position="694"/>
        <end position="774"/>
    </location>
</feature>
<dbReference type="RefSeq" id="WP_379814038.1">
    <property type="nucleotide sequence ID" value="NZ_JBHUDZ010000009.1"/>
</dbReference>
<keyword evidence="3" id="KW-1185">Reference proteome</keyword>
<dbReference type="NCBIfam" id="TIGR04131">
    <property type="entry name" value="Bac_Flav_CTERM"/>
    <property type="match status" value="1"/>
</dbReference>
<evidence type="ECO:0000313" key="2">
    <source>
        <dbReference type="EMBL" id="MFD1603157.1"/>
    </source>
</evidence>
<proteinExistence type="predicted"/>